<sequence>MTKHVIVRPSTQSTFFPIGSVATKSKKDSYPCSIGARCGFTCNAYGDSITKIEIKEISPNGTQITVPSAKIHPYRAPYMLEIYWVFEAKEDTGDANGITKFVCSASDDIHGTQAANVIEIHAVVYPSIIFDKSYVQVESDQNSVTMRKVTFVCAVRGRPLPTVTFRGGDSVAFRNLGSEPDNVIITGKDEAVATKVIAVDVDLLFESIIMIEDENAVAPYCRFYDHLTSSSYKNTFYVEMYN</sequence>
<comment type="caution">
    <text evidence="1">The sequence shown here is derived from an EMBL/GenBank/DDBJ whole genome shotgun (WGS) entry which is preliminary data.</text>
</comment>
<gene>
    <name evidence="1" type="ORF">PoB_004621200</name>
</gene>
<accession>A0AAV4BJY5</accession>
<name>A0AAV4BJY5_9GAST</name>
<dbReference type="AlphaFoldDB" id="A0AAV4BJY5"/>
<dbReference type="EMBL" id="BLXT01005083">
    <property type="protein sequence ID" value="GFO19707.1"/>
    <property type="molecule type" value="Genomic_DNA"/>
</dbReference>
<evidence type="ECO:0000313" key="1">
    <source>
        <dbReference type="EMBL" id="GFO19707.1"/>
    </source>
</evidence>
<proteinExistence type="predicted"/>
<organism evidence="1 2">
    <name type="scientific">Plakobranchus ocellatus</name>
    <dbReference type="NCBI Taxonomy" id="259542"/>
    <lineage>
        <taxon>Eukaryota</taxon>
        <taxon>Metazoa</taxon>
        <taxon>Spiralia</taxon>
        <taxon>Lophotrochozoa</taxon>
        <taxon>Mollusca</taxon>
        <taxon>Gastropoda</taxon>
        <taxon>Heterobranchia</taxon>
        <taxon>Euthyneura</taxon>
        <taxon>Panpulmonata</taxon>
        <taxon>Sacoglossa</taxon>
        <taxon>Placobranchoidea</taxon>
        <taxon>Plakobranchidae</taxon>
        <taxon>Plakobranchus</taxon>
    </lineage>
</organism>
<evidence type="ECO:0008006" key="3">
    <source>
        <dbReference type="Google" id="ProtNLM"/>
    </source>
</evidence>
<evidence type="ECO:0000313" key="2">
    <source>
        <dbReference type="Proteomes" id="UP000735302"/>
    </source>
</evidence>
<dbReference type="Proteomes" id="UP000735302">
    <property type="component" value="Unassembled WGS sequence"/>
</dbReference>
<keyword evidence="2" id="KW-1185">Reference proteome</keyword>
<reference evidence="1 2" key="1">
    <citation type="journal article" date="2021" name="Elife">
        <title>Chloroplast acquisition without the gene transfer in kleptoplastic sea slugs, Plakobranchus ocellatus.</title>
        <authorList>
            <person name="Maeda T."/>
            <person name="Takahashi S."/>
            <person name="Yoshida T."/>
            <person name="Shimamura S."/>
            <person name="Takaki Y."/>
            <person name="Nagai Y."/>
            <person name="Toyoda A."/>
            <person name="Suzuki Y."/>
            <person name="Arimoto A."/>
            <person name="Ishii H."/>
            <person name="Satoh N."/>
            <person name="Nishiyama T."/>
            <person name="Hasebe M."/>
            <person name="Maruyama T."/>
            <person name="Minagawa J."/>
            <person name="Obokata J."/>
            <person name="Shigenobu S."/>
        </authorList>
    </citation>
    <scope>NUCLEOTIDE SEQUENCE [LARGE SCALE GENOMIC DNA]</scope>
</reference>
<protein>
    <recommendedName>
        <fullName evidence="3">Ig-like domain-containing protein</fullName>
    </recommendedName>
</protein>